<protein>
    <submittedName>
        <fullName evidence="2">Uncharacterized protein</fullName>
    </submittedName>
</protein>
<dbReference type="AlphaFoldDB" id="A0A8T0PH84"/>
<dbReference type="EMBL" id="CM029051">
    <property type="protein sequence ID" value="KAG2561273.1"/>
    <property type="molecule type" value="Genomic_DNA"/>
</dbReference>
<sequence length="87" mass="8908">MSNDATFYSGPPATTPGATQQPQVPGGVQNPLVSTQTAETNGYYAGPPIEQKKPQPAQAPRPPKKQGSSFLAKWASCSCLFGGGASA</sequence>
<dbReference type="Proteomes" id="UP000823388">
    <property type="component" value="Chromosome 8K"/>
</dbReference>
<comment type="caution">
    <text evidence="2">The sequence shown here is derived from an EMBL/GenBank/DDBJ whole genome shotgun (WGS) entry which is preliminary data.</text>
</comment>
<evidence type="ECO:0000313" key="3">
    <source>
        <dbReference type="Proteomes" id="UP000823388"/>
    </source>
</evidence>
<feature type="compositionally biased region" description="Low complexity" evidence="1">
    <location>
        <begin position="10"/>
        <end position="29"/>
    </location>
</feature>
<organism evidence="2 3">
    <name type="scientific">Panicum virgatum</name>
    <name type="common">Blackwell switchgrass</name>
    <dbReference type="NCBI Taxonomy" id="38727"/>
    <lineage>
        <taxon>Eukaryota</taxon>
        <taxon>Viridiplantae</taxon>
        <taxon>Streptophyta</taxon>
        <taxon>Embryophyta</taxon>
        <taxon>Tracheophyta</taxon>
        <taxon>Spermatophyta</taxon>
        <taxon>Magnoliopsida</taxon>
        <taxon>Liliopsida</taxon>
        <taxon>Poales</taxon>
        <taxon>Poaceae</taxon>
        <taxon>PACMAD clade</taxon>
        <taxon>Panicoideae</taxon>
        <taxon>Panicodae</taxon>
        <taxon>Paniceae</taxon>
        <taxon>Panicinae</taxon>
        <taxon>Panicum</taxon>
        <taxon>Panicum sect. Hiantes</taxon>
    </lineage>
</organism>
<keyword evidence="3" id="KW-1185">Reference proteome</keyword>
<feature type="region of interest" description="Disordered" evidence="1">
    <location>
        <begin position="1"/>
        <end position="68"/>
    </location>
</feature>
<evidence type="ECO:0000313" key="2">
    <source>
        <dbReference type="EMBL" id="KAG2561273.1"/>
    </source>
</evidence>
<evidence type="ECO:0000256" key="1">
    <source>
        <dbReference type="SAM" id="MobiDB-lite"/>
    </source>
</evidence>
<reference evidence="2" key="1">
    <citation type="submission" date="2020-05" db="EMBL/GenBank/DDBJ databases">
        <title>WGS assembly of Panicum virgatum.</title>
        <authorList>
            <person name="Lovell J.T."/>
            <person name="Jenkins J."/>
            <person name="Shu S."/>
            <person name="Juenger T.E."/>
            <person name="Schmutz J."/>
        </authorList>
    </citation>
    <scope>NUCLEOTIDE SEQUENCE</scope>
    <source>
        <strain evidence="2">AP13</strain>
    </source>
</reference>
<feature type="compositionally biased region" description="Polar residues" evidence="1">
    <location>
        <begin position="31"/>
        <end position="40"/>
    </location>
</feature>
<name>A0A8T0PH84_PANVG</name>
<proteinExistence type="predicted"/>
<gene>
    <name evidence="2" type="ORF">PVAP13_8KG150200</name>
</gene>
<accession>A0A8T0PH84</accession>